<accession>A0A0N8H9Y7</accession>
<sequence length="479" mass="54758">MSEENFDKKIREKLSKHSPKYETGAWDSFKKMLPAPWYIRAFRDYGAWLFGGMATTALVLTTIYQSQKTNRLNEEIFTLTEKLNQSSEVDTVFVNTHSVDTVLVKETVTQYVPVDRIVYVDKSAEAKAIENSTRLELEENSPITTENTDKVVASPQNQGNTTSEKVPSKKSPNLVTKNSQEPGMAKSQRVDDIRQNEESSIKEERTVYDGKIPQSDVSDQTEVKNKSFNEPEDVTVFEEKMNDAGEVTELAKPSVQLEELAEEEDTEPKRTDPKEKAKKPVNWPKMRAGISSDYIGFNSLLTGPTVEVFLMDKLSLNTGVLFSRQIETKHPLEMDFNRKTGKRFEEEYGRYIPKENPQIKDISIKTSLIKMPVNFNYYINTWSRFNFMVSAGTKLDLSVYQDVNFSSGVLGSQISRRFEARPKPKVFNNLFYGMGVQYQYRGVVAQLAPYFEFAFRNPDYFTPPRNVGINGSLKFQFGK</sequence>
<evidence type="ECO:0000256" key="2">
    <source>
        <dbReference type="SAM" id="Phobius"/>
    </source>
</evidence>
<dbReference type="RefSeq" id="WP_055146789.1">
    <property type="nucleotide sequence ID" value="NZ_JXSZ01000006.1"/>
</dbReference>
<evidence type="ECO:0000256" key="1">
    <source>
        <dbReference type="SAM" id="MobiDB-lite"/>
    </source>
</evidence>
<protein>
    <recommendedName>
        <fullName evidence="5">Outer membrane protein beta-barrel domain-containing protein</fullName>
    </recommendedName>
</protein>
<feature type="region of interest" description="Disordered" evidence="1">
    <location>
        <begin position="137"/>
        <end position="229"/>
    </location>
</feature>
<dbReference type="Proteomes" id="UP000050454">
    <property type="component" value="Unassembled WGS sequence"/>
</dbReference>
<keyword evidence="4" id="KW-1185">Reference proteome</keyword>
<feature type="compositionally biased region" description="Basic and acidic residues" evidence="1">
    <location>
        <begin position="188"/>
        <end position="208"/>
    </location>
</feature>
<feature type="region of interest" description="Disordered" evidence="1">
    <location>
        <begin position="257"/>
        <end position="279"/>
    </location>
</feature>
<dbReference type="EMBL" id="LGTQ01000006">
    <property type="protein sequence ID" value="KPM48684.1"/>
    <property type="molecule type" value="Genomic_DNA"/>
</dbReference>
<proteinExistence type="predicted"/>
<keyword evidence="2" id="KW-0472">Membrane</keyword>
<gene>
    <name evidence="3" type="ORF">AFM12_08805</name>
</gene>
<organism evidence="3 4">
    <name type="scientific">Jiulongibacter sediminis</name>
    <dbReference type="NCBI Taxonomy" id="1605367"/>
    <lineage>
        <taxon>Bacteria</taxon>
        <taxon>Pseudomonadati</taxon>
        <taxon>Bacteroidota</taxon>
        <taxon>Cytophagia</taxon>
        <taxon>Cytophagales</taxon>
        <taxon>Leadbetterellaceae</taxon>
        <taxon>Jiulongibacter</taxon>
    </lineage>
</organism>
<evidence type="ECO:0008006" key="5">
    <source>
        <dbReference type="Google" id="ProtNLM"/>
    </source>
</evidence>
<evidence type="ECO:0000313" key="4">
    <source>
        <dbReference type="Proteomes" id="UP000050454"/>
    </source>
</evidence>
<dbReference type="OrthoDB" id="921184at2"/>
<keyword evidence="2" id="KW-1133">Transmembrane helix</keyword>
<evidence type="ECO:0000313" key="3">
    <source>
        <dbReference type="EMBL" id="KPM48684.1"/>
    </source>
</evidence>
<comment type="caution">
    <text evidence="3">The sequence shown here is derived from an EMBL/GenBank/DDBJ whole genome shotgun (WGS) entry which is preliminary data.</text>
</comment>
<reference evidence="3 4" key="1">
    <citation type="submission" date="2015-07" db="EMBL/GenBank/DDBJ databases">
        <title>The draft genome sequence of Leadbetterella sp. JN14-9.</title>
        <authorList>
            <person name="Liu Y."/>
            <person name="Du J."/>
            <person name="Shao Z."/>
        </authorList>
    </citation>
    <scope>NUCLEOTIDE SEQUENCE [LARGE SCALE GENOMIC DNA]</scope>
    <source>
        <strain evidence="3 4">JN14-9</strain>
    </source>
</reference>
<name>A0A0N8H9Y7_9BACT</name>
<feature type="transmembrane region" description="Helical" evidence="2">
    <location>
        <begin position="45"/>
        <end position="64"/>
    </location>
</feature>
<keyword evidence="2" id="KW-0812">Transmembrane</keyword>
<dbReference type="AlphaFoldDB" id="A0A0N8H9Y7"/>
<feature type="compositionally biased region" description="Polar residues" evidence="1">
    <location>
        <begin position="154"/>
        <end position="181"/>
    </location>
</feature>